<keyword evidence="4 6" id="KW-1133">Transmembrane helix</keyword>
<dbReference type="InterPro" id="IPR019820">
    <property type="entry name" value="Sec-indep_translocase_CS"/>
</dbReference>
<reference evidence="7" key="1">
    <citation type="journal article" date="2016" name="BMC Biol.">
        <title>Parallel evolution of highly conserved plastid genome architecture in red seaweeds and seed plants.</title>
        <authorList>
            <person name="Lee J."/>
            <person name="Cho C.H."/>
            <person name="Park S.I."/>
            <person name="Choi J.W."/>
            <person name="Song H.S."/>
            <person name="West J.A."/>
            <person name="Bhattacharya D."/>
            <person name="Yoon H.S."/>
        </authorList>
    </citation>
    <scope>NUCLEOTIDE SEQUENCE</scope>
</reference>
<dbReference type="GeneID" id="29072244"/>
<dbReference type="InterPro" id="IPR002033">
    <property type="entry name" value="TatC"/>
</dbReference>
<dbReference type="PANTHER" id="PTHR30371:SF0">
    <property type="entry name" value="SEC-INDEPENDENT PROTEIN TRANSLOCASE PROTEIN TATC, CHLOROPLASTIC-RELATED"/>
    <property type="match status" value="1"/>
</dbReference>
<feature type="transmembrane region" description="Helical" evidence="6">
    <location>
        <begin position="213"/>
        <end position="236"/>
    </location>
</feature>
<dbReference type="NCBIfam" id="TIGR00945">
    <property type="entry name" value="tatC"/>
    <property type="match status" value="1"/>
</dbReference>
<dbReference type="GO" id="GO:0033281">
    <property type="term" value="C:TAT protein transport complex"/>
    <property type="evidence" value="ECO:0007669"/>
    <property type="project" value="TreeGrafter"/>
</dbReference>
<dbReference type="Pfam" id="PF00902">
    <property type="entry name" value="TatC"/>
    <property type="match status" value="1"/>
</dbReference>
<dbReference type="RefSeq" id="YP_009295974.1">
    <property type="nucleotide sequence ID" value="NC_031169.1"/>
</dbReference>
<feature type="transmembrane region" description="Helical" evidence="6">
    <location>
        <begin position="107"/>
        <end position="133"/>
    </location>
</feature>
<dbReference type="EMBL" id="KX284712">
    <property type="protein sequence ID" value="AOM64909.1"/>
    <property type="molecule type" value="Genomic_DNA"/>
</dbReference>
<dbReference type="GO" id="GO:0009977">
    <property type="term" value="F:proton motive force dependent protein transmembrane transporter activity"/>
    <property type="evidence" value="ECO:0007669"/>
    <property type="project" value="TreeGrafter"/>
</dbReference>
<keyword evidence="3 6" id="KW-0812">Transmembrane</keyword>
<geneLocation type="plastid" evidence="7"/>
<evidence type="ECO:0000256" key="5">
    <source>
        <dbReference type="ARBA" id="ARBA00023136"/>
    </source>
</evidence>
<evidence type="ECO:0000256" key="2">
    <source>
        <dbReference type="ARBA" id="ARBA00008882"/>
    </source>
</evidence>
<gene>
    <name evidence="7" type="primary">tatC</name>
    <name evidence="7" type="ORF">Schiz_026</name>
</gene>
<keyword evidence="5 6" id="KW-0472">Membrane</keyword>
<evidence type="ECO:0000256" key="1">
    <source>
        <dbReference type="ARBA" id="ARBA00004141"/>
    </source>
</evidence>
<dbReference type="PRINTS" id="PR01840">
    <property type="entry name" value="TATCFAMILY"/>
</dbReference>
<accession>A0A1C9C970</accession>
<sequence>MKNHLENETEMSIFEHLEELRQRVFLSLLIFIITTIVCFVYIKHIAYLLQQPAIGIKFLQLAPGEYFFASIKVAIYTGFLLSSPFILYQVIIFILPGLTNKEAKFIIPLLFSSICLFFTGVFFSYKILAPAALTFLMNYGADIVEPIWSFEQYFNFILLLLFSTGLAFQVPVIQILLGILDIISSKQMLLYWRYIIFIATIIGAILTPSTDPITQIIMSSAIFLLYLSGILILKVLKK</sequence>
<dbReference type="PROSITE" id="PS01218">
    <property type="entry name" value="TATC"/>
    <property type="match status" value="1"/>
</dbReference>
<evidence type="ECO:0000256" key="3">
    <source>
        <dbReference type="ARBA" id="ARBA00022692"/>
    </source>
</evidence>
<organism evidence="7">
    <name type="scientific">Schizymenia dubyi</name>
    <dbReference type="NCBI Taxonomy" id="38368"/>
    <lineage>
        <taxon>Eukaryota</taxon>
        <taxon>Rhodophyta</taxon>
        <taxon>Florideophyceae</taxon>
        <taxon>Rhodymeniophycidae</taxon>
        <taxon>Nemastomatales</taxon>
        <taxon>Schizymeniaceae</taxon>
        <taxon>Schizymenia</taxon>
    </lineage>
</organism>
<feature type="transmembrane region" description="Helical" evidence="6">
    <location>
        <begin position="153"/>
        <end position="177"/>
    </location>
</feature>
<name>A0A1C9C970_9FLOR</name>
<proteinExistence type="inferred from homology"/>
<comment type="subcellular location">
    <subcellularLocation>
        <location evidence="1">Membrane</location>
        <topology evidence="1">Multi-pass membrane protein</topology>
    </subcellularLocation>
</comment>
<dbReference type="PANTHER" id="PTHR30371">
    <property type="entry name" value="SEC-INDEPENDENT PROTEIN TRANSLOCASE PROTEIN TATC"/>
    <property type="match status" value="1"/>
</dbReference>
<dbReference type="AlphaFoldDB" id="A0A1C9C970"/>
<dbReference type="GO" id="GO:0065002">
    <property type="term" value="P:intracellular protein transmembrane transport"/>
    <property type="evidence" value="ECO:0007669"/>
    <property type="project" value="TreeGrafter"/>
</dbReference>
<feature type="transmembrane region" description="Helical" evidence="6">
    <location>
        <begin position="73"/>
        <end position="95"/>
    </location>
</feature>
<dbReference type="GO" id="GO:0043953">
    <property type="term" value="P:protein transport by the Tat complex"/>
    <property type="evidence" value="ECO:0007669"/>
    <property type="project" value="TreeGrafter"/>
</dbReference>
<comment type="similarity">
    <text evidence="2">Belongs to the TatC family.</text>
</comment>
<evidence type="ECO:0000313" key="7">
    <source>
        <dbReference type="EMBL" id="AOM64909.1"/>
    </source>
</evidence>
<dbReference type="HAMAP" id="MF_00902">
    <property type="entry name" value="TatC"/>
    <property type="match status" value="1"/>
</dbReference>
<feature type="transmembrane region" description="Helical" evidence="6">
    <location>
        <begin position="189"/>
        <end position="207"/>
    </location>
</feature>
<protein>
    <submittedName>
        <fullName evidence="7">Sec-independent translocase component C</fullName>
    </submittedName>
</protein>
<keyword evidence="7" id="KW-0934">Plastid</keyword>
<evidence type="ECO:0000256" key="6">
    <source>
        <dbReference type="SAM" id="Phobius"/>
    </source>
</evidence>
<feature type="transmembrane region" description="Helical" evidence="6">
    <location>
        <begin position="24"/>
        <end position="42"/>
    </location>
</feature>
<evidence type="ECO:0000256" key="4">
    <source>
        <dbReference type="ARBA" id="ARBA00022989"/>
    </source>
</evidence>